<dbReference type="InParanoid" id="A0A0C3ABA8"/>
<keyword evidence="1" id="KW-0479">Metal-binding</keyword>
<dbReference type="GO" id="GO:0046872">
    <property type="term" value="F:metal ion binding"/>
    <property type="evidence" value="ECO:0007669"/>
    <property type="project" value="UniProtKB-KW"/>
</dbReference>
<dbReference type="OrthoDB" id="3050365at2759"/>
<accession>A0A0C3ABA8</accession>
<evidence type="ECO:0000256" key="2">
    <source>
        <dbReference type="ARBA" id="ARBA00022842"/>
    </source>
</evidence>
<evidence type="ECO:0000256" key="3">
    <source>
        <dbReference type="SAM" id="MobiDB-lite"/>
    </source>
</evidence>
<proteinExistence type="predicted"/>
<protein>
    <recommendedName>
        <fullName evidence="6">Exonuclease 1</fullName>
    </recommendedName>
</protein>
<dbReference type="GO" id="GO:0017108">
    <property type="term" value="F:5'-flap endonuclease activity"/>
    <property type="evidence" value="ECO:0007669"/>
    <property type="project" value="TreeGrafter"/>
</dbReference>
<feature type="compositionally biased region" description="Basic and acidic residues" evidence="3">
    <location>
        <begin position="165"/>
        <end position="183"/>
    </location>
</feature>
<dbReference type="Gene3D" id="1.10.150.20">
    <property type="entry name" value="5' to 3' exonuclease, C-terminal subdomain"/>
    <property type="match status" value="1"/>
</dbReference>
<keyword evidence="5" id="KW-1185">Reference proteome</keyword>
<dbReference type="GO" id="GO:0003677">
    <property type="term" value="F:DNA binding"/>
    <property type="evidence" value="ECO:0007669"/>
    <property type="project" value="InterPro"/>
</dbReference>
<evidence type="ECO:0000313" key="4">
    <source>
        <dbReference type="EMBL" id="KIM71073.1"/>
    </source>
</evidence>
<reference evidence="5" key="2">
    <citation type="submission" date="2015-01" db="EMBL/GenBank/DDBJ databases">
        <title>Evolutionary Origins and Diversification of the Mycorrhizal Mutualists.</title>
        <authorList>
            <consortium name="DOE Joint Genome Institute"/>
            <consortium name="Mycorrhizal Genomics Consortium"/>
            <person name="Kohler A."/>
            <person name="Kuo A."/>
            <person name="Nagy L.G."/>
            <person name="Floudas D."/>
            <person name="Copeland A."/>
            <person name="Barry K.W."/>
            <person name="Cichocki N."/>
            <person name="Veneault-Fourrey C."/>
            <person name="LaButti K."/>
            <person name="Lindquist E.A."/>
            <person name="Lipzen A."/>
            <person name="Lundell T."/>
            <person name="Morin E."/>
            <person name="Murat C."/>
            <person name="Riley R."/>
            <person name="Ohm R."/>
            <person name="Sun H."/>
            <person name="Tunlid A."/>
            <person name="Henrissat B."/>
            <person name="Grigoriev I.V."/>
            <person name="Hibbett D.S."/>
            <person name="Martin F."/>
        </authorList>
    </citation>
    <scope>NUCLEOTIDE SEQUENCE [LARGE SCALE GENOMIC DNA]</scope>
    <source>
        <strain evidence="5">F 1598</strain>
    </source>
</reference>
<dbReference type="EMBL" id="KN833518">
    <property type="protein sequence ID" value="KIM71073.1"/>
    <property type="molecule type" value="Genomic_DNA"/>
</dbReference>
<dbReference type="SUPFAM" id="SSF47807">
    <property type="entry name" value="5' to 3' exonuclease, C-terminal subdomain"/>
    <property type="match status" value="1"/>
</dbReference>
<evidence type="ECO:0008006" key="6">
    <source>
        <dbReference type="Google" id="ProtNLM"/>
    </source>
</evidence>
<evidence type="ECO:0000256" key="1">
    <source>
        <dbReference type="ARBA" id="ARBA00022723"/>
    </source>
</evidence>
<keyword evidence="2" id="KW-0460">Magnesium</keyword>
<organism evidence="4 5">
    <name type="scientific">Piloderma croceum (strain F 1598)</name>
    <dbReference type="NCBI Taxonomy" id="765440"/>
    <lineage>
        <taxon>Eukaryota</taxon>
        <taxon>Fungi</taxon>
        <taxon>Dikarya</taxon>
        <taxon>Basidiomycota</taxon>
        <taxon>Agaricomycotina</taxon>
        <taxon>Agaricomycetes</taxon>
        <taxon>Agaricomycetidae</taxon>
        <taxon>Atheliales</taxon>
        <taxon>Atheliaceae</taxon>
        <taxon>Piloderma</taxon>
    </lineage>
</organism>
<dbReference type="HOGENOM" id="CLU_082535_0_0_1"/>
<dbReference type="AlphaFoldDB" id="A0A0C3ABA8"/>
<dbReference type="SMART" id="SM00279">
    <property type="entry name" value="HhH2"/>
    <property type="match status" value="1"/>
</dbReference>
<dbReference type="GO" id="GO:0005737">
    <property type="term" value="C:cytoplasm"/>
    <property type="evidence" value="ECO:0007669"/>
    <property type="project" value="TreeGrafter"/>
</dbReference>
<dbReference type="InterPro" id="IPR008918">
    <property type="entry name" value="HhH2"/>
</dbReference>
<dbReference type="InterPro" id="IPR006084">
    <property type="entry name" value="XPG/Rad2"/>
</dbReference>
<gene>
    <name evidence="4" type="ORF">PILCRDRAFT_17411</name>
</gene>
<dbReference type="GO" id="GO:0008409">
    <property type="term" value="F:5'-3' exonuclease activity"/>
    <property type="evidence" value="ECO:0007669"/>
    <property type="project" value="TreeGrafter"/>
</dbReference>
<reference evidence="4 5" key="1">
    <citation type="submission" date="2014-04" db="EMBL/GenBank/DDBJ databases">
        <authorList>
            <consortium name="DOE Joint Genome Institute"/>
            <person name="Kuo A."/>
            <person name="Tarkka M."/>
            <person name="Buscot F."/>
            <person name="Kohler A."/>
            <person name="Nagy L.G."/>
            <person name="Floudas D."/>
            <person name="Copeland A."/>
            <person name="Barry K.W."/>
            <person name="Cichocki N."/>
            <person name="Veneault-Fourrey C."/>
            <person name="LaButti K."/>
            <person name="Lindquist E.A."/>
            <person name="Lipzen A."/>
            <person name="Lundell T."/>
            <person name="Morin E."/>
            <person name="Murat C."/>
            <person name="Sun H."/>
            <person name="Tunlid A."/>
            <person name="Henrissat B."/>
            <person name="Grigoriev I.V."/>
            <person name="Hibbett D.S."/>
            <person name="Martin F."/>
            <person name="Nordberg H.P."/>
            <person name="Cantor M.N."/>
            <person name="Hua S.X."/>
        </authorList>
    </citation>
    <scope>NUCLEOTIDE SEQUENCE [LARGE SCALE GENOMIC DNA]</scope>
    <source>
        <strain evidence="4 5">F 1598</strain>
    </source>
</reference>
<name>A0A0C3ABA8_PILCF</name>
<feature type="region of interest" description="Disordered" evidence="3">
    <location>
        <begin position="147"/>
        <end position="189"/>
    </location>
</feature>
<dbReference type="InterPro" id="IPR036279">
    <property type="entry name" value="5-3_exonuclease_C_sf"/>
</dbReference>
<dbReference type="CDD" id="cd09907">
    <property type="entry name" value="H3TH_FEN1-Euk"/>
    <property type="match status" value="1"/>
</dbReference>
<dbReference type="STRING" id="765440.A0A0C3ABA8"/>
<dbReference type="GO" id="GO:0005634">
    <property type="term" value="C:nucleus"/>
    <property type="evidence" value="ECO:0007669"/>
    <property type="project" value="TreeGrafter"/>
</dbReference>
<dbReference type="Proteomes" id="UP000054166">
    <property type="component" value="Unassembled WGS sequence"/>
</dbReference>
<dbReference type="PANTHER" id="PTHR11081:SF9">
    <property type="entry name" value="FLAP ENDONUCLEASE 1"/>
    <property type="match status" value="1"/>
</dbReference>
<sequence>MSTFIDLCILLGCDYLEPIKCVGPKSALKLIREHNGLAGVINHLREKATDKAEAQADAEKKKGGGIQVPEEWPWEEAKKVFEHPDITPASELELEWKNPDVDGLVQFLVTEKGFNEDRVRKGANKLAKFLNSKQQGRLDGFFTVQPKTKVTAKNSGKDAKRKGKAKVDVKGTKQKNDKKEVSWSKKTKK</sequence>
<dbReference type="GO" id="GO:0006281">
    <property type="term" value="P:DNA repair"/>
    <property type="evidence" value="ECO:0007669"/>
    <property type="project" value="UniProtKB-ARBA"/>
</dbReference>
<dbReference type="PANTHER" id="PTHR11081">
    <property type="entry name" value="FLAP ENDONUCLEASE FAMILY MEMBER"/>
    <property type="match status" value="1"/>
</dbReference>
<evidence type="ECO:0000313" key="5">
    <source>
        <dbReference type="Proteomes" id="UP000054166"/>
    </source>
</evidence>